<dbReference type="STRING" id="83771.SAMN02910357_01412"/>
<reference evidence="3" key="1">
    <citation type="submission" date="2017-02" db="EMBL/GenBank/DDBJ databases">
        <authorList>
            <person name="Varghese N."/>
            <person name="Submissions S."/>
        </authorList>
    </citation>
    <scope>NUCLEOTIDE SEQUENCE [LARGE SCALE GENOMIC DNA]</scope>
    <source>
        <strain evidence="3">DSM 3072</strain>
    </source>
</reference>
<keyword evidence="1" id="KW-0175">Coiled coil</keyword>
<dbReference type="RefSeq" id="WP_031490906.1">
    <property type="nucleotide sequence ID" value="NZ_FUXX01000059.1"/>
</dbReference>
<evidence type="ECO:0008006" key="4">
    <source>
        <dbReference type="Google" id="ProtNLM"/>
    </source>
</evidence>
<protein>
    <recommendedName>
        <fullName evidence="4">Cell division protein ZapB</fullName>
    </recommendedName>
</protein>
<gene>
    <name evidence="2" type="ORF">SAMN02745213_02214</name>
</gene>
<evidence type="ECO:0000313" key="3">
    <source>
        <dbReference type="Proteomes" id="UP000242432"/>
    </source>
</evidence>
<accession>A0A1T4VWS6</accession>
<feature type="coiled-coil region" evidence="1">
    <location>
        <begin position="28"/>
        <end position="72"/>
    </location>
</feature>
<sequence>MIEKKLTPKEKLLLEQLDELCGLCTQFSERLLETEKTLNQKNKELESIRREMAQLQEENHHQKEILQTWRQRLETALTSIK</sequence>
<proteinExistence type="predicted"/>
<name>A0A1T4VWS6_9GAMM</name>
<evidence type="ECO:0000256" key="1">
    <source>
        <dbReference type="SAM" id="Coils"/>
    </source>
</evidence>
<organism evidence="2 3">
    <name type="scientific">Succinivibrio dextrinosolvens DSM 3072</name>
    <dbReference type="NCBI Taxonomy" id="1123324"/>
    <lineage>
        <taxon>Bacteria</taxon>
        <taxon>Pseudomonadati</taxon>
        <taxon>Pseudomonadota</taxon>
        <taxon>Gammaproteobacteria</taxon>
        <taxon>Aeromonadales</taxon>
        <taxon>Succinivibrionaceae</taxon>
        <taxon>Succinivibrio</taxon>
    </lineage>
</organism>
<dbReference type="AlphaFoldDB" id="A0A1T4VWS6"/>
<keyword evidence="3" id="KW-1185">Reference proteome</keyword>
<evidence type="ECO:0000313" key="2">
    <source>
        <dbReference type="EMBL" id="SKA69434.1"/>
    </source>
</evidence>
<dbReference type="EMBL" id="FUXX01000059">
    <property type="protein sequence ID" value="SKA69434.1"/>
    <property type="molecule type" value="Genomic_DNA"/>
</dbReference>
<dbReference type="Proteomes" id="UP000242432">
    <property type="component" value="Unassembled WGS sequence"/>
</dbReference>